<name>A0A9P6EQE6_9AGAR</name>
<evidence type="ECO:0000256" key="1">
    <source>
        <dbReference type="SAM" id="Phobius"/>
    </source>
</evidence>
<keyword evidence="1" id="KW-0812">Transmembrane</keyword>
<accession>A0A9P6EQE6</accession>
<feature type="non-terminal residue" evidence="2">
    <location>
        <position position="54"/>
    </location>
</feature>
<gene>
    <name evidence="2" type="ORF">CPB83DRAFT_845323</name>
</gene>
<dbReference type="AlphaFoldDB" id="A0A9P6EQE6"/>
<evidence type="ECO:0000313" key="2">
    <source>
        <dbReference type="EMBL" id="KAF9533475.1"/>
    </source>
</evidence>
<keyword evidence="1" id="KW-0472">Membrane</keyword>
<feature type="transmembrane region" description="Helical" evidence="1">
    <location>
        <begin position="12"/>
        <end position="32"/>
    </location>
</feature>
<keyword evidence="1" id="KW-1133">Transmembrane helix</keyword>
<dbReference type="Proteomes" id="UP000807306">
    <property type="component" value="Unassembled WGS sequence"/>
</dbReference>
<evidence type="ECO:0000313" key="3">
    <source>
        <dbReference type="Proteomes" id="UP000807306"/>
    </source>
</evidence>
<dbReference type="EMBL" id="MU157828">
    <property type="protein sequence ID" value="KAF9533475.1"/>
    <property type="molecule type" value="Genomic_DNA"/>
</dbReference>
<comment type="caution">
    <text evidence="2">The sequence shown here is derived from an EMBL/GenBank/DDBJ whole genome shotgun (WGS) entry which is preliminary data.</text>
</comment>
<keyword evidence="3" id="KW-1185">Reference proteome</keyword>
<organism evidence="2 3">
    <name type="scientific">Crepidotus variabilis</name>
    <dbReference type="NCBI Taxonomy" id="179855"/>
    <lineage>
        <taxon>Eukaryota</taxon>
        <taxon>Fungi</taxon>
        <taxon>Dikarya</taxon>
        <taxon>Basidiomycota</taxon>
        <taxon>Agaricomycotina</taxon>
        <taxon>Agaricomycetes</taxon>
        <taxon>Agaricomycetidae</taxon>
        <taxon>Agaricales</taxon>
        <taxon>Agaricineae</taxon>
        <taxon>Crepidotaceae</taxon>
        <taxon>Crepidotus</taxon>
    </lineage>
</organism>
<sequence length="54" mass="6380">MGVSNYVFPYKLGTQYLFSSLVRFFYLFILNFRAASSDDTLLTTSSWFKFNIVY</sequence>
<reference evidence="2" key="1">
    <citation type="submission" date="2020-11" db="EMBL/GenBank/DDBJ databases">
        <authorList>
            <consortium name="DOE Joint Genome Institute"/>
            <person name="Ahrendt S."/>
            <person name="Riley R."/>
            <person name="Andreopoulos W."/>
            <person name="Labutti K."/>
            <person name="Pangilinan J."/>
            <person name="Ruiz-Duenas F.J."/>
            <person name="Barrasa J.M."/>
            <person name="Sanchez-Garcia M."/>
            <person name="Camarero S."/>
            <person name="Miyauchi S."/>
            <person name="Serrano A."/>
            <person name="Linde D."/>
            <person name="Babiker R."/>
            <person name="Drula E."/>
            <person name="Ayuso-Fernandez I."/>
            <person name="Pacheco R."/>
            <person name="Padilla G."/>
            <person name="Ferreira P."/>
            <person name="Barriuso J."/>
            <person name="Kellner H."/>
            <person name="Castanera R."/>
            <person name="Alfaro M."/>
            <person name="Ramirez L."/>
            <person name="Pisabarro A.G."/>
            <person name="Kuo A."/>
            <person name="Tritt A."/>
            <person name="Lipzen A."/>
            <person name="He G."/>
            <person name="Yan M."/>
            <person name="Ng V."/>
            <person name="Cullen D."/>
            <person name="Martin F."/>
            <person name="Rosso M.-N."/>
            <person name="Henrissat B."/>
            <person name="Hibbett D."/>
            <person name="Martinez A.T."/>
            <person name="Grigoriev I.V."/>
        </authorList>
    </citation>
    <scope>NUCLEOTIDE SEQUENCE</scope>
    <source>
        <strain evidence="2">CBS 506.95</strain>
    </source>
</reference>
<proteinExistence type="predicted"/>
<protein>
    <submittedName>
        <fullName evidence="2">Uncharacterized protein</fullName>
    </submittedName>
</protein>